<evidence type="ECO:0000313" key="2">
    <source>
        <dbReference type="EMBL" id="OAG33789.1"/>
    </source>
</evidence>
<name>A0A177ES30_9EURO</name>
<dbReference type="GeneID" id="34607177"/>
<gene>
    <name evidence="2" type="ORF">AYO21_12119</name>
</gene>
<feature type="compositionally biased region" description="Basic and acidic residues" evidence="1">
    <location>
        <begin position="168"/>
        <end position="182"/>
    </location>
</feature>
<dbReference type="AlphaFoldDB" id="A0A177ES30"/>
<comment type="caution">
    <text evidence="2">The sequence shown here is derived from an EMBL/GenBank/DDBJ whole genome shotgun (WGS) entry which is preliminary data.</text>
</comment>
<dbReference type="EMBL" id="LVKK01000233">
    <property type="protein sequence ID" value="OAG33789.1"/>
    <property type="molecule type" value="Genomic_DNA"/>
</dbReference>
<dbReference type="OrthoDB" id="4158382at2759"/>
<proteinExistence type="predicted"/>
<feature type="region of interest" description="Disordered" evidence="1">
    <location>
        <begin position="168"/>
        <end position="203"/>
    </location>
</feature>
<accession>A0A177ES30</accession>
<sequence>MAFIWLARAIGNELMGLNLDSASPEANVSGEAAFGCRKKRAIEKEGSGWGVQQARTATDACERCPFGPLNPSACPGSHRRSSWHCLVYLNGNTSCNFGPFCPPKRASGKAFKIRSCDGMYELSFKFLGGGYLKLRVNREMVFINPYSASFPAPPAAAPEVFEFVGIRRDREKEKAERQERMTSPRRSPSPRESWFEINHPMGS</sequence>
<keyword evidence="3" id="KW-1185">Reference proteome</keyword>
<evidence type="ECO:0000313" key="3">
    <source>
        <dbReference type="Proteomes" id="UP000077002"/>
    </source>
</evidence>
<reference evidence="2 3" key="1">
    <citation type="submission" date="2016-03" db="EMBL/GenBank/DDBJ databases">
        <title>Draft genome sequence of the Fonsecaea monophora CBS 269.37.</title>
        <authorList>
            <person name="Bombassaro A."/>
            <person name="Vinicius W.A."/>
            <person name="De Hoog S."/>
            <person name="Sun J."/>
            <person name="Souza E.M."/>
            <person name="Raittz R.T."/>
            <person name="Costa F."/>
            <person name="Leao A.C."/>
            <person name="Tadra-Sfeir M.Z."/>
            <person name="Baura V."/>
            <person name="Balsanelli E."/>
            <person name="Pedrosa F.O."/>
            <person name="Moreno L.F."/>
            <person name="Steffens M.B."/>
            <person name="Xi L."/>
            <person name="Bocca A.L."/>
            <person name="Felipe M.S."/>
            <person name="Teixeira M."/>
            <person name="Telles Filho F.Q."/>
            <person name="Azevedo C.M."/>
            <person name="Gomes R."/>
            <person name="Vicente V.A."/>
        </authorList>
    </citation>
    <scope>NUCLEOTIDE SEQUENCE [LARGE SCALE GENOMIC DNA]</scope>
    <source>
        <strain evidence="2 3">CBS 269.37</strain>
    </source>
</reference>
<protein>
    <submittedName>
        <fullName evidence="2">Uncharacterized protein</fullName>
    </submittedName>
</protein>
<dbReference type="Proteomes" id="UP000077002">
    <property type="component" value="Unassembled WGS sequence"/>
</dbReference>
<organism evidence="2 3">
    <name type="scientific">Fonsecaea monophora</name>
    <dbReference type="NCBI Taxonomy" id="254056"/>
    <lineage>
        <taxon>Eukaryota</taxon>
        <taxon>Fungi</taxon>
        <taxon>Dikarya</taxon>
        <taxon>Ascomycota</taxon>
        <taxon>Pezizomycotina</taxon>
        <taxon>Eurotiomycetes</taxon>
        <taxon>Chaetothyriomycetidae</taxon>
        <taxon>Chaetothyriales</taxon>
        <taxon>Herpotrichiellaceae</taxon>
        <taxon>Fonsecaea</taxon>
    </lineage>
</organism>
<evidence type="ECO:0000256" key="1">
    <source>
        <dbReference type="SAM" id="MobiDB-lite"/>
    </source>
</evidence>
<dbReference type="RefSeq" id="XP_022505741.1">
    <property type="nucleotide sequence ID" value="XM_022661950.1"/>
</dbReference>